<evidence type="ECO:0000259" key="8">
    <source>
        <dbReference type="Pfam" id="PF03458"/>
    </source>
</evidence>
<feature type="transmembrane region" description="Helical" evidence="7">
    <location>
        <begin position="31"/>
        <end position="52"/>
    </location>
</feature>
<evidence type="ECO:0000256" key="5">
    <source>
        <dbReference type="ARBA" id="ARBA00022989"/>
    </source>
</evidence>
<evidence type="ECO:0000256" key="2">
    <source>
        <dbReference type="ARBA" id="ARBA00008193"/>
    </source>
</evidence>
<dbReference type="STRING" id="1827387.A4S15_10745"/>
<dbReference type="RefSeq" id="WP_376802024.1">
    <property type="nucleotide sequence ID" value="NZ_DBNB01000034.1"/>
</dbReference>
<evidence type="ECO:0000256" key="3">
    <source>
        <dbReference type="ARBA" id="ARBA00022475"/>
    </source>
</evidence>
<dbReference type="Proteomes" id="UP000192872">
    <property type="component" value="Unassembled WGS sequence"/>
</dbReference>
<feature type="transmembrane region" description="Helical" evidence="7">
    <location>
        <begin position="173"/>
        <end position="192"/>
    </location>
</feature>
<comment type="caution">
    <text evidence="9">The sequence shown here is derived from an EMBL/GenBank/DDBJ whole genome shotgun (WGS) entry which is preliminary data.</text>
</comment>
<protein>
    <recommendedName>
        <fullName evidence="8">Glycine transporter domain-containing protein</fullName>
    </recommendedName>
</protein>
<evidence type="ECO:0000313" key="9">
    <source>
        <dbReference type="EMBL" id="OQW51735.1"/>
    </source>
</evidence>
<evidence type="ECO:0000256" key="6">
    <source>
        <dbReference type="ARBA" id="ARBA00023136"/>
    </source>
</evidence>
<evidence type="ECO:0000313" key="10">
    <source>
        <dbReference type="Proteomes" id="UP000192872"/>
    </source>
</evidence>
<dbReference type="EMBL" id="LWDL01000018">
    <property type="protein sequence ID" value="OQW51735.1"/>
    <property type="molecule type" value="Genomic_DNA"/>
</dbReference>
<dbReference type="Pfam" id="PF03458">
    <property type="entry name" value="Gly_transporter"/>
    <property type="match status" value="2"/>
</dbReference>
<dbReference type="InterPro" id="IPR005115">
    <property type="entry name" value="Gly_transporter"/>
</dbReference>
<comment type="subcellular location">
    <subcellularLocation>
        <location evidence="1">Cell membrane</location>
        <topology evidence="1">Multi-pass membrane protein</topology>
    </subcellularLocation>
</comment>
<dbReference type="AlphaFoldDB" id="A0A1W9HWB4"/>
<feature type="transmembrane region" description="Helical" evidence="7">
    <location>
        <begin position="64"/>
        <end position="82"/>
    </location>
</feature>
<keyword evidence="3" id="KW-1003">Cell membrane</keyword>
<dbReference type="GO" id="GO:0005886">
    <property type="term" value="C:plasma membrane"/>
    <property type="evidence" value="ECO:0007669"/>
    <property type="project" value="UniProtKB-SubCell"/>
</dbReference>
<feature type="transmembrane region" description="Helical" evidence="7">
    <location>
        <begin position="6"/>
        <end position="24"/>
    </location>
</feature>
<name>A0A1W9HWB4_9HYPH</name>
<sequence>MPDMHMLFDYAGIIVFSASGALVASRKEMDIVGFALLATVTGVGGGTVRDLLLGVPVFWVADPTSVVICSVVAAIVFFTAHIPESRYRLLLWFDAVGLTAVALKGCEKALAAGSHSITAIVMGVVTASFGGMIRDVLGGESPLILRREIYISAAFLAALLDVLMIHAGLPAAFATSLAFLSGFGLRALALRFNWSLPVYKRRAGRTPEQLGL</sequence>
<gene>
    <name evidence="9" type="ORF">A4S15_10745</name>
</gene>
<reference evidence="9 10" key="1">
    <citation type="journal article" date="2017" name="Water Res.">
        <title>Comammox in drinking water systems.</title>
        <authorList>
            <person name="Wang Y."/>
            <person name="Ma L."/>
            <person name="Mao Y."/>
            <person name="Jiang X."/>
            <person name="Xia Y."/>
            <person name="Yu K."/>
            <person name="Li B."/>
            <person name="Zhang T."/>
        </authorList>
    </citation>
    <scope>NUCLEOTIDE SEQUENCE [LARGE SCALE GENOMIC DNA]</scope>
    <source>
        <strain evidence="9">SG_bin8</strain>
    </source>
</reference>
<accession>A0A1W9HWB4</accession>
<keyword evidence="6 7" id="KW-0472">Membrane</keyword>
<evidence type="ECO:0000256" key="1">
    <source>
        <dbReference type="ARBA" id="ARBA00004651"/>
    </source>
</evidence>
<evidence type="ECO:0000256" key="7">
    <source>
        <dbReference type="SAM" id="Phobius"/>
    </source>
</evidence>
<feature type="domain" description="Glycine transporter" evidence="8">
    <location>
        <begin position="91"/>
        <end position="164"/>
    </location>
</feature>
<keyword evidence="5 7" id="KW-1133">Transmembrane helix</keyword>
<feature type="domain" description="Glycine transporter" evidence="8">
    <location>
        <begin position="7"/>
        <end position="80"/>
    </location>
</feature>
<organism evidence="9 10">
    <name type="scientific">Candidatus Raskinella chloraquaticus</name>
    <dbReference type="NCBI Taxonomy" id="1951219"/>
    <lineage>
        <taxon>Bacteria</taxon>
        <taxon>Pseudomonadati</taxon>
        <taxon>Pseudomonadota</taxon>
        <taxon>Alphaproteobacteria</taxon>
        <taxon>Hyphomicrobiales</taxon>
        <taxon>Phreatobacteraceae</taxon>
        <taxon>Candidatus Raskinella</taxon>
    </lineage>
</organism>
<keyword evidence="4 7" id="KW-0812">Transmembrane</keyword>
<dbReference type="PANTHER" id="PTHR30506">
    <property type="entry name" value="INNER MEMBRANE PROTEIN"/>
    <property type="match status" value="1"/>
</dbReference>
<proteinExistence type="inferred from homology"/>
<feature type="transmembrane region" description="Helical" evidence="7">
    <location>
        <begin position="117"/>
        <end position="137"/>
    </location>
</feature>
<dbReference type="PANTHER" id="PTHR30506:SF3">
    <property type="entry name" value="UPF0126 INNER MEMBRANE PROTEIN YADS-RELATED"/>
    <property type="match status" value="1"/>
</dbReference>
<comment type="similarity">
    <text evidence="2">Belongs to the UPF0126 family.</text>
</comment>
<evidence type="ECO:0000256" key="4">
    <source>
        <dbReference type="ARBA" id="ARBA00022692"/>
    </source>
</evidence>